<comment type="subcellular location">
    <subcellularLocation>
        <location evidence="1">Nucleus</location>
    </subcellularLocation>
</comment>
<proteinExistence type="predicted"/>
<dbReference type="SUPFAM" id="SSF140996">
    <property type="entry name" value="Hermes dimerisation domain"/>
    <property type="match status" value="1"/>
</dbReference>
<dbReference type="EMBL" id="VUJU01010137">
    <property type="protein sequence ID" value="KAF0715631.1"/>
    <property type="molecule type" value="Genomic_DNA"/>
</dbReference>
<evidence type="ECO:0000259" key="9">
    <source>
        <dbReference type="PROSITE" id="PS50808"/>
    </source>
</evidence>
<reference evidence="10 11" key="1">
    <citation type="submission" date="2019-08" db="EMBL/GenBank/DDBJ databases">
        <title>Whole genome of Aphis craccivora.</title>
        <authorList>
            <person name="Voronova N.V."/>
            <person name="Shulinski R.S."/>
            <person name="Bandarenka Y.V."/>
            <person name="Zhorov D.G."/>
            <person name="Warner D."/>
        </authorList>
    </citation>
    <scope>NUCLEOTIDE SEQUENCE [LARGE SCALE GENOMIC DNA]</scope>
    <source>
        <strain evidence="10">180601</strain>
        <tissue evidence="10">Whole Body</tissue>
    </source>
</reference>
<sequence length="437" mass="49069">MAPRKSSETWNHFSELANSKAKCGYYSKILSTAGGSFGNLNRHLKTVHPAVLFSKAKEIMDHDENLVYDPASHADPPVEALNIPGSSVNNTSLNTTRIQSNIMSFMQSKKIYLNEFYPFSMVDDKEFRKLLKMLNPRYEIPCRQTISKNLIPKLYNLTLENLKKKVENAKAVSLTTDGWTCVNNKSYVAVTAHFIDEDKIVSVCLGCEHFPLQHTAINLAEYLKSITIEWKINNKVVAVVTDNAANMVSAVRQLHFRHIGCFAHSINLVVQNSLANISEIVSKVKKIVEFFKRSSNALTKLQSTQAQMGLPLLKLKQDYAVISTLALLQSSIDTLTPEEWDTVDKAILILQIFNEVTIEVSSEKTVSISKKIVLVSSMTATVDTYVNDISLPCAVHQMAVSLKSELQKRFKDIEENEIVAQASILDPRFKKYGFTDE</sequence>
<dbReference type="SUPFAM" id="SSF53098">
    <property type="entry name" value="Ribonuclease H-like"/>
    <property type="match status" value="1"/>
</dbReference>
<dbReference type="OrthoDB" id="1607513at2759"/>
<dbReference type="Pfam" id="PF02892">
    <property type="entry name" value="zf-BED"/>
    <property type="match status" value="1"/>
</dbReference>
<feature type="domain" description="BED-type" evidence="9">
    <location>
        <begin position="4"/>
        <end position="55"/>
    </location>
</feature>
<evidence type="ECO:0000313" key="11">
    <source>
        <dbReference type="Proteomes" id="UP000478052"/>
    </source>
</evidence>
<evidence type="ECO:0000313" key="10">
    <source>
        <dbReference type="EMBL" id="KAF0715631.1"/>
    </source>
</evidence>
<dbReference type="AlphaFoldDB" id="A0A6G0VZN7"/>
<dbReference type="InterPro" id="IPR003656">
    <property type="entry name" value="Znf_BED"/>
</dbReference>
<feature type="non-terminal residue" evidence="10">
    <location>
        <position position="437"/>
    </location>
</feature>
<keyword evidence="4" id="KW-0862">Zinc</keyword>
<dbReference type="SMART" id="SM00614">
    <property type="entry name" value="ZnF_BED"/>
    <property type="match status" value="1"/>
</dbReference>
<accession>A0A6G0VZN7</accession>
<evidence type="ECO:0000256" key="8">
    <source>
        <dbReference type="PROSITE-ProRule" id="PRU00027"/>
    </source>
</evidence>
<evidence type="ECO:0000256" key="4">
    <source>
        <dbReference type="ARBA" id="ARBA00022833"/>
    </source>
</evidence>
<dbReference type="PROSITE" id="PS50808">
    <property type="entry name" value="ZF_BED"/>
    <property type="match status" value="1"/>
</dbReference>
<name>A0A6G0VZN7_APHCR</name>
<dbReference type="GO" id="GO:0003677">
    <property type="term" value="F:DNA binding"/>
    <property type="evidence" value="ECO:0007669"/>
    <property type="project" value="InterPro"/>
</dbReference>
<dbReference type="PANTHER" id="PTHR46481">
    <property type="entry name" value="ZINC FINGER BED DOMAIN-CONTAINING PROTEIN 4"/>
    <property type="match status" value="1"/>
</dbReference>
<evidence type="ECO:0000256" key="5">
    <source>
        <dbReference type="ARBA" id="ARBA00023015"/>
    </source>
</evidence>
<keyword evidence="6" id="KW-0804">Transcription</keyword>
<keyword evidence="2" id="KW-0479">Metal-binding</keyword>
<dbReference type="PANTHER" id="PTHR46481:SF10">
    <property type="entry name" value="ZINC FINGER BED DOMAIN-CONTAINING PROTEIN 39"/>
    <property type="match status" value="1"/>
</dbReference>
<evidence type="ECO:0000256" key="7">
    <source>
        <dbReference type="ARBA" id="ARBA00023242"/>
    </source>
</evidence>
<evidence type="ECO:0000256" key="1">
    <source>
        <dbReference type="ARBA" id="ARBA00004123"/>
    </source>
</evidence>
<evidence type="ECO:0000256" key="3">
    <source>
        <dbReference type="ARBA" id="ARBA00022771"/>
    </source>
</evidence>
<protein>
    <submittedName>
        <fullName evidence="10">Zinc finger BED domain-containing protein 4-like</fullName>
    </submittedName>
</protein>
<evidence type="ECO:0000256" key="2">
    <source>
        <dbReference type="ARBA" id="ARBA00022723"/>
    </source>
</evidence>
<dbReference type="GO" id="GO:0008270">
    <property type="term" value="F:zinc ion binding"/>
    <property type="evidence" value="ECO:0007669"/>
    <property type="project" value="UniProtKB-KW"/>
</dbReference>
<dbReference type="GO" id="GO:0005634">
    <property type="term" value="C:nucleus"/>
    <property type="evidence" value="ECO:0007669"/>
    <property type="project" value="UniProtKB-SubCell"/>
</dbReference>
<gene>
    <name evidence="10" type="ORF">FWK35_00035052</name>
</gene>
<dbReference type="Proteomes" id="UP000478052">
    <property type="component" value="Unassembled WGS sequence"/>
</dbReference>
<evidence type="ECO:0000256" key="6">
    <source>
        <dbReference type="ARBA" id="ARBA00023163"/>
    </source>
</evidence>
<dbReference type="InterPro" id="IPR012337">
    <property type="entry name" value="RNaseH-like_sf"/>
</dbReference>
<comment type="caution">
    <text evidence="10">The sequence shown here is derived from an EMBL/GenBank/DDBJ whole genome shotgun (WGS) entry which is preliminary data.</text>
</comment>
<organism evidence="10 11">
    <name type="scientific">Aphis craccivora</name>
    <name type="common">Cowpea aphid</name>
    <dbReference type="NCBI Taxonomy" id="307492"/>
    <lineage>
        <taxon>Eukaryota</taxon>
        <taxon>Metazoa</taxon>
        <taxon>Ecdysozoa</taxon>
        <taxon>Arthropoda</taxon>
        <taxon>Hexapoda</taxon>
        <taxon>Insecta</taxon>
        <taxon>Pterygota</taxon>
        <taxon>Neoptera</taxon>
        <taxon>Paraneoptera</taxon>
        <taxon>Hemiptera</taxon>
        <taxon>Sternorrhyncha</taxon>
        <taxon>Aphidomorpha</taxon>
        <taxon>Aphidoidea</taxon>
        <taxon>Aphididae</taxon>
        <taxon>Aphidini</taxon>
        <taxon>Aphis</taxon>
        <taxon>Aphis</taxon>
    </lineage>
</organism>
<keyword evidence="11" id="KW-1185">Reference proteome</keyword>
<dbReference type="InterPro" id="IPR052035">
    <property type="entry name" value="ZnF_BED_domain_contain"/>
</dbReference>
<keyword evidence="3 8" id="KW-0863">Zinc-finger</keyword>
<keyword evidence="7" id="KW-0539">Nucleus</keyword>
<keyword evidence="5" id="KW-0805">Transcription regulation</keyword>